<feature type="domain" description="Integration host factor-like helix-two turn-helix" evidence="1">
    <location>
        <begin position="33"/>
        <end position="100"/>
    </location>
</feature>
<dbReference type="EMBL" id="CP018047">
    <property type="protein sequence ID" value="AQU70159.1"/>
    <property type="molecule type" value="Genomic_DNA"/>
</dbReference>
<dbReference type="NCBIfam" id="NF041260">
    <property type="entry name" value="actino_IHF"/>
    <property type="match status" value="1"/>
</dbReference>
<evidence type="ECO:0000259" key="1">
    <source>
        <dbReference type="Pfam" id="PF22525"/>
    </source>
</evidence>
<dbReference type="GO" id="GO:0003676">
    <property type="term" value="F:nucleic acid binding"/>
    <property type="evidence" value="ECO:0007669"/>
    <property type="project" value="InterPro"/>
</dbReference>
<dbReference type="OrthoDB" id="3197442at2"/>
<dbReference type="InterPro" id="IPR047806">
    <property type="entry name" value="IHF_actinobact"/>
</dbReference>
<evidence type="ECO:0000313" key="2">
    <source>
        <dbReference type="EMBL" id="AQU70159.1"/>
    </source>
</evidence>
<dbReference type="Gene3D" id="1.10.8.50">
    <property type="match status" value="1"/>
</dbReference>
<reference evidence="2 3" key="1">
    <citation type="submission" date="2016-11" db="EMBL/GenBank/DDBJ databases">
        <title>Complete genome sequence of Streptomyces niveus SCSIO 3406.</title>
        <authorList>
            <person name="Zhu Q."/>
            <person name="Cheng W."/>
            <person name="Song Y."/>
            <person name="Li Q."/>
            <person name="Ju J."/>
        </authorList>
    </citation>
    <scope>NUCLEOTIDE SEQUENCE [LARGE SCALE GENOMIC DNA]</scope>
    <source>
        <strain evidence="2 3">SCSIO 3406</strain>
    </source>
</reference>
<sequence length="104" mass="11396">MALPPLTPSQRAEALEKALAVRRERADLMATLKSGALTLPALLAREDDVVGKLRVRRILESLPGIGTIRAGQLLTDLDISDKRRVQGLGAKQRARLLTLFRTTD</sequence>
<dbReference type="RefSeq" id="WP_078078840.1">
    <property type="nucleotide sequence ID" value="NZ_CP018047.1"/>
</dbReference>
<protein>
    <recommendedName>
        <fullName evidence="1">Integration host factor-like helix-two turn-helix domain-containing protein</fullName>
    </recommendedName>
</protein>
<dbReference type="KEGG" id="snw:BBN63_32265"/>
<dbReference type="AlphaFoldDB" id="A0A1U9R1G0"/>
<accession>A0A1U9R1G0</accession>
<proteinExistence type="predicted"/>
<organism evidence="2 3">
    <name type="scientific">Streptomyces niveus</name>
    <name type="common">Streptomyces spheroides</name>
    <dbReference type="NCBI Taxonomy" id="193462"/>
    <lineage>
        <taxon>Bacteria</taxon>
        <taxon>Bacillati</taxon>
        <taxon>Actinomycetota</taxon>
        <taxon>Actinomycetes</taxon>
        <taxon>Kitasatosporales</taxon>
        <taxon>Streptomycetaceae</taxon>
        <taxon>Streptomyces</taxon>
    </lineage>
</organism>
<dbReference type="InterPro" id="IPR055201">
    <property type="entry name" value="IHF-like_H2TH"/>
</dbReference>
<name>A0A1U9R1G0_STRNV</name>
<keyword evidence="3" id="KW-1185">Reference proteome</keyword>
<gene>
    <name evidence="2" type="ORF">BBN63_32265</name>
</gene>
<dbReference type="InterPro" id="IPR010979">
    <property type="entry name" value="Ribosomal_uS13-like_H2TH"/>
</dbReference>
<evidence type="ECO:0000313" key="3">
    <source>
        <dbReference type="Proteomes" id="UP000189677"/>
    </source>
</evidence>
<dbReference type="Pfam" id="PF22525">
    <property type="entry name" value="H2TH_5"/>
    <property type="match status" value="1"/>
</dbReference>
<dbReference type="Proteomes" id="UP000189677">
    <property type="component" value="Chromosome"/>
</dbReference>
<dbReference type="SUPFAM" id="SSF46946">
    <property type="entry name" value="S13-like H2TH domain"/>
    <property type="match status" value="1"/>
</dbReference>